<dbReference type="EMBL" id="BK015835">
    <property type="protein sequence ID" value="DAE27305.1"/>
    <property type="molecule type" value="Genomic_DNA"/>
</dbReference>
<name>A0A8S5R884_9VIRU</name>
<protein>
    <submittedName>
        <fullName evidence="1">Uncharacterized protein</fullName>
    </submittedName>
</protein>
<organism evidence="1">
    <name type="scientific">virus sp. ct8MV80</name>
    <dbReference type="NCBI Taxonomy" id="2826793"/>
    <lineage>
        <taxon>Viruses</taxon>
    </lineage>
</organism>
<sequence length="51" mass="5745">MYTNIKLKSIVVLIVFNSTILNAYIKINDINGKIGALCATFKWAIIYNLNP</sequence>
<evidence type="ECO:0000313" key="1">
    <source>
        <dbReference type="EMBL" id="DAE27305.1"/>
    </source>
</evidence>
<proteinExistence type="predicted"/>
<accession>A0A8S5R884</accession>
<reference evidence="1" key="1">
    <citation type="journal article" date="2021" name="Proc. Natl. Acad. Sci. U.S.A.">
        <title>A Catalog of Tens of Thousands of Viruses from Human Metagenomes Reveals Hidden Associations with Chronic Diseases.</title>
        <authorList>
            <person name="Tisza M.J."/>
            <person name="Buck C.B."/>
        </authorList>
    </citation>
    <scope>NUCLEOTIDE SEQUENCE</scope>
    <source>
        <strain evidence="1">Ct8MV80</strain>
    </source>
</reference>